<reference evidence="13 14" key="1">
    <citation type="submission" date="2023-06" db="EMBL/GenBank/DDBJ databases">
        <title>Parasedimentitalea psychrophila sp. nov., a psychrophilic bacterium isolated from deep-sea sediment.</title>
        <authorList>
            <person name="Li A."/>
        </authorList>
    </citation>
    <scope>NUCLEOTIDE SEQUENCE [LARGE SCALE GENOMIC DNA]</scope>
    <source>
        <strain evidence="13 14">QS115</strain>
        <plasmid evidence="13 14">pQS-2</plasmid>
    </source>
</reference>
<keyword evidence="6 11" id="KW-0812">Transmembrane</keyword>
<name>A0A9Y2L468_9RHOB</name>
<keyword evidence="13" id="KW-0614">Plasmid</keyword>
<dbReference type="InterPro" id="IPR050428">
    <property type="entry name" value="TCS_sensor_his_kinase"/>
</dbReference>
<evidence type="ECO:0000256" key="11">
    <source>
        <dbReference type="SAM" id="Phobius"/>
    </source>
</evidence>
<dbReference type="Pfam" id="PF00512">
    <property type="entry name" value="HisKA"/>
    <property type="match status" value="1"/>
</dbReference>
<evidence type="ECO:0000256" key="1">
    <source>
        <dbReference type="ARBA" id="ARBA00000085"/>
    </source>
</evidence>
<dbReference type="EC" id="2.7.13.3" evidence="3"/>
<dbReference type="SMART" id="SM00388">
    <property type="entry name" value="HisKA"/>
    <property type="match status" value="1"/>
</dbReference>
<evidence type="ECO:0000256" key="3">
    <source>
        <dbReference type="ARBA" id="ARBA00012438"/>
    </source>
</evidence>
<dbReference type="SUPFAM" id="SSF55874">
    <property type="entry name" value="ATPase domain of HSP90 chaperone/DNA topoisomerase II/histidine kinase"/>
    <property type="match status" value="1"/>
</dbReference>
<dbReference type="InterPro" id="IPR004358">
    <property type="entry name" value="Sig_transdc_His_kin-like_C"/>
</dbReference>
<dbReference type="Pfam" id="PF02518">
    <property type="entry name" value="HATPase_c"/>
    <property type="match status" value="1"/>
</dbReference>
<dbReference type="SUPFAM" id="SSF47384">
    <property type="entry name" value="Homodimeric domain of signal transducing histidine kinase"/>
    <property type="match status" value="1"/>
</dbReference>
<dbReference type="CDD" id="cd00082">
    <property type="entry name" value="HisKA"/>
    <property type="match status" value="1"/>
</dbReference>
<evidence type="ECO:0000256" key="2">
    <source>
        <dbReference type="ARBA" id="ARBA00004141"/>
    </source>
</evidence>
<dbReference type="InterPro" id="IPR003594">
    <property type="entry name" value="HATPase_dom"/>
</dbReference>
<keyword evidence="7" id="KW-0418">Kinase</keyword>
<evidence type="ECO:0000256" key="7">
    <source>
        <dbReference type="ARBA" id="ARBA00022777"/>
    </source>
</evidence>
<dbReference type="InterPro" id="IPR005467">
    <property type="entry name" value="His_kinase_dom"/>
</dbReference>
<keyword evidence="8 11" id="KW-1133">Transmembrane helix</keyword>
<comment type="subcellular location">
    <subcellularLocation>
        <location evidence="2">Membrane</location>
        <topology evidence="2">Multi-pass membrane protein</topology>
    </subcellularLocation>
</comment>
<keyword evidence="9" id="KW-0902">Two-component regulatory system</keyword>
<keyword evidence="4" id="KW-0597">Phosphoprotein</keyword>
<dbReference type="AlphaFoldDB" id="A0A9Y2L468"/>
<dbReference type="Gene3D" id="3.30.565.10">
    <property type="entry name" value="Histidine kinase-like ATPase, C-terminal domain"/>
    <property type="match status" value="1"/>
</dbReference>
<dbReference type="Gene3D" id="1.10.287.130">
    <property type="match status" value="1"/>
</dbReference>
<dbReference type="Proteomes" id="UP001238334">
    <property type="component" value="Plasmid pQS-2"/>
</dbReference>
<geneLocation type="plasmid" evidence="13 14">
    <name>pQS-2</name>
</geneLocation>
<accession>A0A9Y2L468</accession>
<evidence type="ECO:0000256" key="5">
    <source>
        <dbReference type="ARBA" id="ARBA00022679"/>
    </source>
</evidence>
<gene>
    <name evidence="13" type="ORF">QPJ95_23635</name>
</gene>
<evidence type="ECO:0000256" key="9">
    <source>
        <dbReference type="ARBA" id="ARBA00023012"/>
    </source>
</evidence>
<dbReference type="InterPro" id="IPR036890">
    <property type="entry name" value="HATPase_C_sf"/>
</dbReference>
<dbReference type="InterPro" id="IPR003661">
    <property type="entry name" value="HisK_dim/P_dom"/>
</dbReference>
<dbReference type="GO" id="GO:0005524">
    <property type="term" value="F:ATP binding"/>
    <property type="evidence" value="ECO:0007669"/>
    <property type="project" value="UniProtKB-KW"/>
</dbReference>
<proteinExistence type="predicted"/>
<dbReference type="PANTHER" id="PTHR45436:SF15">
    <property type="entry name" value="SENSOR HISTIDINE KINASE CUSS"/>
    <property type="match status" value="1"/>
</dbReference>
<dbReference type="SMART" id="SM00387">
    <property type="entry name" value="HATPase_c"/>
    <property type="match status" value="1"/>
</dbReference>
<dbReference type="PANTHER" id="PTHR45436">
    <property type="entry name" value="SENSOR HISTIDINE KINASE YKOH"/>
    <property type="match status" value="1"/>
</dbReference>
<feature type="transmembrane region" description="Helical" evidence="11">
    <location>
        <begin position="12"/>
        <end position="31"/>
    </location>
</feature>
<dbReference type="GO" id="GO:0000155">
    <property type="term" value="F:phosphorelay sensor kinase activity"/>
    <property type="evidence" value="ECO:0007669"/>
    <property type="project" value="InterPro"/>
</dbReference>
<dbReference type="PRINTS" id="PR00344">
    <property type="entry name" value="BCTRLSENSOR"/>
</dbReference>
<keyword evidence="13" id="KW-0547">Nucleotide-binding</keyword>
<keyword evidence="14" id="KW-1185">Reference proteome</keyword>
<feature type="transmembrane region" description="Helical" evidence="11">
    <location>
        <begin position="140"/>
        <end position="167"/>
    </location>
</feature>
<evidence type="ECO:0000259" key="12">
    <source>
        <dbReference type="PROSITE" id="PS50109"/>
    </source>
</evidence>
<sequence length="440" mass="48863">MRKNSIRSRIQWRLIPLILSCWVGASALVYFGTRSELRDALNAQADIMATIIARMQSDEIDAADFGKGLERYEDDYLIRIWSPDGQFLFDSQTTLLDGSFAFPRATKPAELGPEWRQSEYHMQSGGRILIARLKEETNELILQVTLTSLLPLALAFLGSILAVLLFVRNGLMPLTQLSDELANRTAAELKDLPDQDQAEELQPIVTSLNGLFDRIRGLLARERRFVDDAAHELRTPLTVIKAQCQSIDPATLDAETKQRLDSVVEGVDRITQLSARLLDQARAEQPAPRMSTVKVAPLLRGVLADLMLQAEEAGVTVELLCMDEPVILCASDDLRVILRNLVENAIKFSADPGRVCVTLKTDFLAVEDNGPGVPEDQRLHVFDRFFQMPETEAARMRRGAGLGLSIVMSLSQRNGMLVSVTDSVELAGACFRLDFSQAKP</sequence>
<dbReference type="KEGG" id="ppso:QPJ95_23635"/>
<dbReference type="RefSeq" id="WP_270919692.1">
    <property type="nucleotide sequence ID" value="NZ_CP127249.1"/>
</dbReference>
<evidence type="ECO:0000313" key="13">
    <source>
        <dbReference type="EMBL" id="WIY27788.1"/>
    </source>
</evidence>
<keyword evidence="13" id="KW-0067">ATP-binding</keyword>
<protein>
    <recommendedName>
        <fullName evidence="3">histidine kinase</fullName>
        <ecNumber evidence="3">2.7.13.3</ecNumber>
    </recommendedName>
</protein>
<keyword evidence="10 11" id="KW-0472">Membrane</keyword>
<evidence type="ECO:0000256" key="8">
    <source>
        <dbReference type="ARBA" id="ARBA00022989"/>
    </source>
</evidence>
<comment type="catalytic activity">
    <reaction evidence="1">
        <text>ATP + protein L-histidine = ADP + protein N-phospho-L-histidine.</text>
        <dbReference type="EC" id="2.7.13.3"/>
    </reaction>
</comment>
<evidence type="ECO:0000256" key="10">
    <source>
        <dbReference type="ARBA" id="ARBA00023136"/>
    </source>
</evidence>
<evidence type="ECO:0000256" key="4">
    <source>
        <dbReference type="ARBA" id="ARBA00022553"/>
    </source>
</evidence>
<evidence type="ECO:0000256" key="6">
    <source>
        <dbReference type="ARBA" id="ARBA00022692"/>
    </source>
</evidence>
<organism evidence="13 14">
    <name type="scientific">Parasedimentitalea psychrophila</name>
    <dbReference type="NCBI Taxonomy" id="2997337"/>
    <lineage>
        <taxon>Bacteria</taxon>
        <taxon>Pseudomonadati</taxon>
        <taxon>Pseudomonadota</taxon>
        <taxon>Alphaproteobacteria</taxon>
        <taxon>Rhodobacterales</taxon>
        <taxon>Paracoccaceae</taxon>
        <taxon>Parasedimentitalea</taxon>
    </lineage>
</organism>
<keyword evidence="5" id="KW-0808">Transferase</keyword>
<dbReference type="EMBL" id="CP127249">
    <property type="protein sequence ID" value="WIY27788.1"/>
    <property type="molecule type" value="Genomic_DNA"/>
</dbReference>
<evidence type="ECO:0000313" key="14">
    <source>
        <dbReference type="Proteomes" id="UP001238334"/>
    </source>
</evidence>
<dbReference type="GO" id="GO:0005886">
    <property type="term" value="C:plasma membrane"/>
    <property type="evidence" value="ECO:0007669"/>
    <property type="project" value="TreeGrafter"/>
</dbReference>
<dbReference type="PROSITE" id="PS50109">
    <property type="entry name" value="HIS_KIN"/>
    <property type="match status" value="1"/>
</dbReference>
<dbReference type="InterPro" id="IPR036097">
    <property type="entry name" value="HisK_dim/P_sf"/>
</dbReference>
<feature type="domain" description="Histidine kinase" evidence="12">
    <location>
        <begin position="228"/>
        <end position="439"/>
    </location>
</feature>